<protein>
    <recommendedName>
        <fullName evidence="4">Band 7 domain-containing protein</fullName>
    </recommendedName>
</protein>
<dbReference type="AlphaFoldDB" id="A0A2M7WSN0"/>
<evidence type="ECO:0008006" key="4">
    <source>
        <dbReference type="Google" id="ProtNLM"/>
    </source>
</evidence>
<keyword evidence="1" id="KW-0472">Membrane</keyword>
<reference evidence="3" key="1">
    <citation type="submission" date="2017-09" db="EMBL/GenBank/DDBJ databases">
        <title>Depth-based differentiation of microbial function through sediment-hosted aquifers and enrichment of novel symbionts in the deep terrestrial subsurface.</title>
        <authorList>
            <person name="Probst A.J."/>
            <person name="Ladd B."/>
            <person name="Jarett J.K."/>
            <person name="Geller-Mcgrath D.E."/>
            <person name="Sieber C.M.K."/>
            <person name="Emerson J.B."/>
            <person name="Anantharaman K."/>
            <person name="Thomas B.C."/>
            <person name="Malmstrom R."/>
            <person name="Stieglmeier M."/>
            <person name="Klingl A."/>
            <person name="Woyke T."/>
            <person name="Ryan C.M."/>
            <person name="Banfield J.F."/>
        </authorList>
    </citation>
    <scope>NUCLEOTIDE SEQUENCE [LARGE SCALE GENOMIC DNA]</scope>
</reference>
<dbReference type="Proteomes" id="UP000230758">
    <property type="component" value="Unassembled WGS sequence"/>
</dbReference>
<dbReference type="EMBL" id="PFXF01000018">
    <property type="protein sequence ID" value="PJA32886.1"/>
    <property type="molecule type" value="Genomic_DNA"/>
</dbReference>
<gene>
    <name evidence="2" type="ORF">CO185_01410</name>
</gene>
<sequence length="356" mass="39536">MDAFQAGLVFVLVGLPILWIVIEILIPRAIIALGNVDSWWSPVRVRPPPGEMYIVVRGDPKGPFDTVIDSVIGYLYNGETQLMEKCRGQPTTPETYFSHLGVVWVGFWRYFLWREVRYDKWEKEPEPSTRWGLVSKVRGVKGKKGDSPSIFFRYNMATRIEAAETVGNFPVDAVLVFTAQVRNPSLAFFFAGGWESQTTAAVQDCFRKYVSNLTVDELREEVQKDRDEKTSNLRDKGLVSKIKALGKGNGKNGLLKLFGIKLIDARFVLFDLIADDPEMTRAVRAVEIATLTANAKAIEGDGERRQREARATGVSAEVKAWGAHVVGGQVVMAEAIKVAKPNVLGGSIIASVDSKR</sequence>
<organism evidence="2 3">
    <name type="scientific">Candidatus Zambryskibacteria bacterium CG_4_9_14_3_um_filter_42_15</name>
    <dbReference type="NCBI Taxonomy" id="1975112"/>
    <lineage>
        <taxon>Bacteria</taxon>
        <taxon>Candidatus Zambryskiibacteriota</taxon>
    </lineage>
</organism>
<accession>A0A2M7WSN0</accession>
<evidence type="ECO:0000313" key="2">
    <source>
        <dbReference type="EMBL" id="PJA32886.1"/>
    </source>
</evidence>
<feature type="transmembrane region" description="Helical" evidence="1">
    <location>
        <begin position="6"/>
        <end position="26"/>
    </location>
</feature>
<evidence type="ECO:0000313" key="3">
    <source>
        <dbReference type="Proteomes" id="UP000230758"/>
    </source>
</evidence>
<comment type="caution">
    <text evidence="2">The sequence shown here is derived from an EMBL/GenBank/DDBJ whole genome shotgun (WGS) entry which is preliminary data.</text>
</comment>
<keyword evidence="1" id="KW-0812">Transmembrane</keyword>
<name>A0A2M7WSN0_9BACT</name>
<evidence type="ECO:0000256" key="1">
    <source>
        <dbReference type="SAM" id="Phobius"/>
    </source>
</evidence>
<proteinExistence type="predicted"/>
<keyword evidence="1" id="KW-1133">Transmembrane helix</keyword>